<comment type="caution">
    <text evidence="1">The sequence shown here is derived from an EMBL/GenBank/DDBJ whole genome shotgun (WGS) entry which is preliminary data.</text>
</comment>
<sequence length="67" mass="7672">MVIKQPNFKAINSNVIVVGYCGLPFYQPEKEQLWLNPEIIAIPANKGTPLVWHAILDDSKENFNFTR</sequence>
<name>A0A176TBS5_9FLAO</name>
<evidence type="ECO:0000313" key="1">
    <source>
        <dbReference type="EMBL" id="OAD45209.1"/>
    </source>
</evidence>
<dbReference type="RefSeq" id="WP_068449601.1">
    <property type="nucleotide sequence ID" value="NZ_CANKUV010000007.1"/>
</dbReference>
<dbReference type="Proteomes" id="UP000076923">
    <property type="component" value="Unassembled WGS sequence"/>
</dbReference>
<dbReference type="OrthoDB" id="9813918at2"/>
<dbReference type="STRING" id="1333662.LPB303_08485"/>
<proteinExistence type="predicted"/>
<reference evidence="1 2" key="1">
    <citation type="submission" date="2016-02" db="EMBL/GenBank/DDBJ databases">
        <title>Draft genome sequence of Polaribacter atrinae KACC17473.</title>
        <authorList>
            <person name="Shin S.-K."/>
            <person name="Yi H."/>
        </authorList>
    </citation>
    <scope>NUCLEOTIDE SEQUENCE [LARGE SCALE GENOMIC DNA]</scope>
    <source>
        <strain evidence="1 2">KACC 17473</strain>
    </source>
</reference>
<gene>
    <name evidence="1" type="ORF">LPB303_08485</name>
</gene>
<accession>A0A176TBS5</accession>
<keyword evidence="2" id="KW-1185">Reference proteome</keyword>
<dbReference type="AlphaFoldDB" id="A0A176TBS5"/>
<organism evidence="1 2">
    <name type="scientific">Polaribacter atrinae</name>
    <dbReference type="NCBI Taxonomy" id="1333662"/>
    <lineage>
        <taxon>Bacteria</taxon>
        <taxon>Pseudomonadati</taxon>
        <taxon>Bacteroidota</taxon>
        <taxon>Flavobacteriia</taxon>
        <taxon>Flavobacteriales</taxon>
        <taxon>Flavobacteriaceae</taxon>
    </lineage>
</organism>
<evidence type="ECO:0000313" key="2">
    <source>
        <dbReference type="Proteomes" id="UP000076923"/>
    </source>
</evidence>
<dbReference type="EMBL" id="LVWE01000031">
    <property type="protein sequence ID" value="OAD45209.1"/>
    <property type="molecule type" value="Genomic_DNA"/>
</dbReference>
<protein>
    <submittedName>
        <fullName evidence="1">Uncharacterized protein</fullName>
    </submittedName>
</protein>